<dbReference type="PANTHER" id="PTHR22602">
    <property type="entry name" value="TRANSFERASE CAF17, MITOCHONDRIAL-RELATED"/>
    <property type="match status" value="1"/>
</dbReference>
<organism evidence="1 4">
    <name type="scientific">Hydrogenophaga crassostreae</name>
    <dbReference type="NCBI Taxonomy" id="1763535"/>
    <lineage>
        <taxon>Bacteria</taxon>
        <taxon>Pseudomonadati</taxon>
        <taxon>Pseudomonadota</taxon>
        <taxon>Betaproteobacteria</taxon>
        <taxon>Burkholderiales</taxon>
        <taxon>Comamonadaceae</taxon>
        <taxon>Hydrogenophaga</taxon>
    </lineage>
</organism>
<dbReference type="PIRSF" id="PIRSF006487">
    <property type="entry name" value="GcvT"/>
    <property type="match status" value="1"/>
</dbReference>
<dbReference type="Proteomes" id="UP000185680">
    <property type="component" value="Chromosome"/>
</dbReference>
<dbReference type="KEGG" id="hyl:LPB072_11020"/>
<dbReference type="Gene3D" id="2.40.30.160">
    <property type="match status" value="1"/>
</dbReference>
<sequence length="313" mass="33674">MPTTNTPSPIQPEHHGAVRCAHLGVIRVVGEDAAQFLHGQLTHDFVLLDTQHARLASFCSPKGRMQASFVGFKRPDGEILLVCSRDLLPSTLKRLSMFVMRAKARLSDASDDCAVWGLVGSAVADKLPAAPWSLLHEADGSDWVRLYPAQGVERALRVAPIGAAPPEEPVLPMNDWLWLEVMSGVVGITQPIFEFFVPQMLNHESVDGVNFKKGCYPGQEIVARSQFRGTLKRRAYIVASDEPLTVGQEVFHASDAEQPCGSVAAAAPSPTGGWNAVVSMQVSAAMGGELHAGFAQGPQLTPLPLPYPLLADI</sequence>
<dbReference type="STRING" id="1763535.LPB072_11020"/>
<dbReference type="InterPro" id="IPR017703">
    <property type="entry name" value="YgfZ/GCV_T_CS"/>
</dbReference>
<accession>A0A167HQ90</accession>
<evidence type="ECO:0000313" key="2">
    <source>
        <dbReference type="EMBL" id="OAD41587.1"/>
    </source>
</evidence>
<evidence type="ECO:0000313" key="4">
    <source>
        <dbReference type="Proteomes" id="UP000185680"/>
    </source>
</evidence>
<reference evidence="2 3" key="1">
    <citation type="submission" date="2016-02" db="EMBL/GenBank/DDBJ databases">
        <title>Draft genome sequence of Hydrogenophaga sp. LPB0072.</title>
        <authorList>
            <person name="Shin S.-K."/>
            <person name="Yi H."/>
        </authorList>
    </citation>
    <scope>NUCLEOTIDE SEQUENCE [LARGE SCALE GENOMIC DNA]</scope>
    <source>
        <strain evidence="2 3">LPB0072</strain>
    </source>
</reference>
<dbReference type="RefSeq" id="WP_066089480.1">
    <property type="nucleotide sequence ID" value="NZ_CP017476.1"/>
</dbReference>
<name>A0A167HQ90_9BURK</name>
<protein>
    <submittedName>
        <fullName evidence="1 2">Folate-binding protein</fullName>
    </submittedName>
</protein>
<evidence type="ECO:0000313" key="1">
    <source>
        <dbReference type="EMBL" id="AOW13306.1"/>
    </source>
</evidence>
<dbReference type="AlphaFoldDB" id="A0A167HQ90"/>
<dbReference type="OrthoDB" id="9796287at2"/>
<proteinExistence type="predicted"/>
<dbReference type="SUPFAM" id="SSF103025">
    <property type="entry name" value="Folate-binding domain"/>
    <property type="match status" value="1"/>
</dbReference>
<evidence type="ECO:0000313" key="3">
    <source>
        <dbReference type="Proteomes" id="UP000185657"/>
    </source>
</evidence>
<dbReference type="Proteomes" id="UP000185657">
    <property type="component" value="Unassembled WGS sequence"/>
</dbReference>
<dbReference type="InterPro" id="IPR045179">
    <property type="entry name" value="YgfZ/GcvT"/>
</dbReference>
<reference evidence="1 4" key="2">
    <citation type="submission" date="2016-10" db="EMBL/GenBank/DDBJ databases">
        <title>Hydorgenophaga sp. LPB0072 isolated from gastropod.</title>
        <authorList>
            <person name="Kim E."/>
            <person name="Yi H."/>
        </authorList>
    </citation>
    <scope>NUCLEOTIDE SEQUENCE [LARGE SCALE GENOMIC DNA]</scope>
    <source>
        <strain evidence="1 4">LPB0072</strain>
    </source>
</reference>
<dbReference type="Gene3D" id="3.30.70.1400">
    <property type="entry name" value="Aminomethyltransferase beta-barrel domains"/>
    <property type="match status" value="1"/>
</dbReference>
<dbReference type="EMBL" id="CP017476">
    <property type="protein sequence ID" value="AOW13306.1"/>
    <property type="molecule type" value="Genomic_DNA"/>
</dbReference>
<gene>
    <name evidence="1" type="ORF">LPB072_11020</name>
    <name evidence="2" type="ORF">LPB72_09635</name>
</gene>
<dbReference type="PANTHER" id="PTHR22602:SF0">
    <property type="entry name" value="TRANSFERASE CAF17, MITOCHONDRIAL-RELATED"/>
    <property type="match status" value="1"/>
</dbReference>
<dbReference type="NCBIfam" id="TIGR03317">
    <property type="entry name" value="ygfZ_signature"/>
    <property type="match status" value="1"/>
</dbReference>
<keyword evidence="3" id="KW-1185">Reference proteome</keyword>
<dbReference type="GO" id="GO:0016226">
    <property type="term" value="P:iron-sulfur cluster assembly"/>
    <property type="evidence" value="ECO:0007669"/>
    <property type="project" value="TreeGrafter"/>
</dbReference>
<dbReference type="EMBL" id="LVWD01000013">
    <property type="protein sequence ID" value="OAD41587.1"/>
    <property type="molecule type" value="Genomic_DNA"/>
</dbReference>